<gene>
    <name evidence="6" type="ORF">HP555_04460</name>
</gene>
<dbReference type="EMBL" id="CP054140">
    <property type="protein sequence ID" value="QQG65173.1"/>
    <property type="molecule type" value="Genomic_DNA"/>
</dbReference>
<dbReference type="KEGG" id="dog:HP555_04460"/>
<dbReference type="PANTHER" id="PTHR36917">
    <property type="entry name" value="INTRACELLULAR SEPTATION PROTEIN A-RELATED"/>
    <property type="match status" value="1"/>
</dbReference>
<evidence type="ECO:0000313" key="6">
    <source>
        <dbReference type="EMBL" id="QQG65173.1"/>
    </source>
</evidence>
<dbReference type="GO" id="GO:0005886">
    <property type="term" value="C:plasma membrane"/>
    <property type="evidence" value="ECO:0007669"/>
    <property type="project" value="TreeGrafter"/>
</dbReference>
<evidence type="ECO:0000313" key="7">
    <source>
        <dbReference type="Proteomes" id="UP000596092"/>
    </source>
</evidence>
<dbReference type="Pfam" id="PF04279">
    <property type="entry name" value="IspA"/>
    <property type="match status" value="1"/>
</dbReference>
<organism evidence="6 7">
    <name type="scientific">Desulfobulbus oligotrophicus</name>
    <dbReference type="NCBI Taxonomy" id="1909699"/>
    <lineage>
        <taxon>Bacteria</taxon>
        <taxon>Pseudomonadati</taxon>
        <taxon>Thermodesulfobacteriota</taxon>
        <taxon>Desulfobulbia</taxon>
        <taxon>Desulfobulbales</taxon>
        <taxon>Desulfobulbaceae</taxon>
        <taxon>Desulfobulbus</taxon>
    </lineage>
</organism>
<keyword evidence="4 5" id="KW-0472">Membrane</keyword>
<keyword evidence="3 5" id="KW-1133">Transmembrane helix</keyword>
<protein>
    <submittedName>
        <fullName evidence="6">Septation protein A</fullName>
    </submittedName>
</protein>
<dbReference type="InterPro" id="IPR006008">
    <property type="entry name" value="YciB"/>
</dbReference>
<dbReference type="RefSeq" id="WP_199263992.1">
    <property type="nucleotide sequence ID" value="NZ_CP054140.1"/>
</dbReference>
<dbReference type="HAMAP" id="MF_00189">
    <property type="entry name" value="YciB"/>
    <property type="match status" value="1"/>
</dbReference>
<feature type="transmembrane region" description="Helical" evidence="5">
    <location>
        <begin position="49"/>
        <end position="68"/>
    </location>
</feature>
<dbReference type="AlphaFoldDB" id="A0A7T5VC47"/>
<dbReference type="PANTHER" id="PTHR36917:SF1">
    <property type="entry name" value="INNER MEMBRANE-SPANNING PROTEIN YCIB"/>
    <property type="match status" value="1"/>
</dbReference>
<dbReference type="NCBIfam" id="TIGR00997">
    <property type="entry name" value="ispZ"/>
    <property type="match status" value="1"/>
</dbReference>
<reference evidence="6 7" key="1">
    <citation type="submission" date="2020-05" db="EMBL/GenBank/DDBJ databases">
        <title>Complete genome of Desulfobulbus oligotrophicus.</title>
        <authorList>
            <person name="Podar M."/>
        </authorList>
    </citation>
    <scope>NUCLEOTIDE SEQUENCE [LARGE SCALE GENOMIC DNA]</scope>
    <source>
        <strain evidence="6 7">Prop6</strain>
    </source>
</reference>
<proteinExistence type="inferred from homology"/>
<keyword evidence="2 5" id="KW-0812">Transmembrane</keyword>
<feature type="transmembrane region" description="Helical" evidence="5">
    <location>
        <begin position="121"/>
        <end position="139"/>
    </location>
</feature>
<evidence type="ECO:0000256" key="1">
    <source>
        <dbReference type="ARBA" id="ARBA00022475"/>
    </source>
</evidence>
<keyword evidence="1" id="KW-1003">Cell membrane</keyword>
<name>A0A7T5VC47_9BACT</name>
<dbReference type="NCBIfam" id="NF001325">
    <property type="entry name" value="PRK00259.1-3"/>
    <property type="match status" value="1"/>
</dbReference>
<keyword evidence="7" id="KW-1185">Reference proteome</keyword>
<accession>A0A7T5VC47</accession>
<feature type="transmembrane region" description="Helical" evidence="5">
    <location>
        <begin position="80"/>
        <end position="96"/>
    </location>
</feature>
<dbReference type="Proteomes" id="UP000596092">
    <property type="component" value="Chromosome"/>
</dbReference>
<evidence type="ECO:0000256" key="4">
    <source>
        <dbReference type="ARBA" id="ARBA00023136"/>
    </source>
</evidence>
<evidence type="ECO:0000256" key="2">
    <source>
        <dbReference type="ARBA" id="ARBA00022692"/>
    </source>
</evidence>
<evidence type="ECO:0000256" key="5">
    <source>
        <dbReference type="SAM" id="Phobius"/>
    </source>
</evidence>
<feature type="transmembrane region" description="Helical" evidence="5">
    <location>
        <begin position="151"/>
        <end position="170"/>
    </location>
</feature>
<evidence type="ECO:0000256" key="3">
    <source>
        <dbReference type="ARBA" id="ARBA00022989"/>
    </source>
</evidence>
<feature type="transmembrane region" description="Helical" evidence="5">
    <location>
        <begin position="20"/>
        <end position="42"/>
    </location>
</feature>
<sequence length="181" mass="20646">MKFLADFFPVLLFFITYKLYDIYVATGAAIVATVVQCTFSWLKTRKIPGMQLVTLAIILVFGGLTLFLRDELFIKIKPTAINWLFGAAFLLSHWIGQKTAIERLIGGNLTLPQPVWRRLNLAWSTFFFILGGINLYVMHFFDSNTWVNFKLFGMLGLTLAFVIVQSVYLARYVTDTPSQPD</sequence>